<dbReference type="Pfam" id="PF21150">
    <property type="entry name" value="YebU_pre-PUA_dom"/>
    <property type="match status" value="1"/>
</dbReference>
<evidence type="ECO:0000259" key="2">
    <source>
        <dbReference type="Pfam" id="PF21150"/>
    </source>
</evidence>
<dbReference type="EMBL" id="CAADJD010000004">
    <property type="protein sequence ID" value="VFS55900.1"/>
    <property type="molecule type" value="Genomic_DNA"/>
</dbReference>
<keyword evidence="4" id="KW-1185">Reference proteome</keyword>
<dbReference type="Gene3D" id="3.10.450.720">
    <property type="match status" value="1"/>
</dbReference>
<evidence type="ECO:0000313" key="4">
    <source>
        <dbReference type="Proteomes" id="UP000401081"/>
    </source>
</evidence>
<name>A0A485A5Q4_KLUCR</name>
<dbReference type="InterPro" id="IPR027391">
    <property type="entry name" value="Nol1_Nop2_Fmu_2"/>
</dbReference>
<protein>
    <submittedName>
        <fullName evidence="3">Ribosomal RNA small subunit methyltransferase F</fullName>
        <ecNumber evidence="3">2.1.1.178</ecNumber>
    </submittedName>
</protein>
<gene>
    <name evidence="3" type="primary">rsmF_3</name>
    <name evidence="3" type="ORF">NCTC12993_00283</name>
</gene>
<sequence length="88" mass="10145">MNRCWAKFVFSRIGIKLAETHNKGFRWQHEAVIALANTDKLGQELTLEDAQEWYRGRDVYPQQSPAHDDVIVTFQGFPLGLAKRINSD</sequence>
<dbReference type="AlphaFoldDB" id="A0A485A5Q4"/>
<dbReference type="InterPro" id="IPR048457">
    <property type="entry name" value="YebU_pre-PUA_dom"/>
</dbReference>
<feature type="domain" description="Ribosomal RNA small subunit methyltransferase F pre-PUA" evidence="2">
    <location>
        <begin position="6"/>
        <end position="35"/>
    </location>
</feature>
<dbReference type="Pfam" id="PF13636">
    <property type="entry name" value="Methyltranf_PUA"/>
    <property type="match status" value="1"/>
</dbReference>
<evidence type="ECO:0000259" key="1">
    <source>
        <dbReference type="Pfam" id="PF13636"/>
    </source>
</evidence>
<reference evidence="3 4" key="1">
    <citation type="submission" date="2019-03" db="EMBL/GenBank/DDBJ databases">
        <authorList>
            <consortium name="Pathogen Informatics"/>
        </authorList>
    </citation>
    <scope>NUCLEOTIDE SEQUENCE [LARGE SCALE GENOMIC DNA]</scope>
    <source>
        <strain evidence="3 4">NCTC12993</strain>
    </source>
</reference>
<dbReference type="GO" id="GO:0008168">
    <property type="term" value="F:methyltransferase activity"/>
    <property type="evidence" value="ECO:0007669"/>
    <property type="project" value="UniProtKB-KW"/>
</dbReference>
<accession>A0A485A5Q4</accession>
<dbReference type="EC" id="2.1.1.178" evidence="3"/>
<evidence type="ECO:0000313" key="3">
    <source>
        <dbReference type="EMBL" id="VFS55900.1"/>
    </source>
</evidence>
<keyword evidence="3" id="KW-0808">Transferase</keyword>
<feature type="domain" description="rRNA small subunit methyltransferase F RNA-binding PUA-like" evidence="1">
    <location>
        <begin position="50"/>
        <end position="86"/>
    </location>
</feature>
<dbReference type="Proteomes" id="UP000401081">
    <property type="component" value="Unassembled WGS sequence"/>
</dbReference>
<keyword evidence="3" id="KW-0489">Methyltransferase</keyword>
<dbReference type="GO" id="GO:0032259">
    <property type="term" value="P:methylation"/>
    <property type="evidence" value="ECO:0007669"/>
    <property type="project" value="UniProtKB-KW"/>
</dbReference>
<proteinExistence type="predicted"/>
<organism evidence="3 4">
    <name type="scientific">Kluyvera cryocrescens</name>
    <name type="common">Kluyvera citrophila</name>
    <dbReference type="NCBI Taxonomy" id="580"/>
    <lineage>
        <taxon>Bacteria</taxon>
        <taxon>Pseudomonadati</taxon>
        <taxon>Pseudomonadota</taxon>
        <taxon>Gammaproteobacteria</taxon>
        <taxon>Enterobacterales</taxon>
        <taxon>Enterobacteriaceae</taxon>
        <taxon>Kluyvera</taxon>
    </lineage>
</organism>